<evidence type="ECO:0000256" key="6">
    <source>
        <dbReference type="ARBA" id="ARBA00049988"/>
    </source>
</evidence>
<keyword evidence="3" id="KW-0805">Transcription regulation</keyword>
<evidence type="ECO:0000256" key="3">
    <source>
        <dbReference type="ARBA" id="ARBA00023015"/>
    </source>
</evidence>
<evidence type="ECO:0000256" key="5">
    <source>
        <dbReference type="ARBA" id="ARBA00023163"/>
    </source>
</evidence>
<feature type="compositionally biased region" description="Basic and acidic residues" evidence="7">
    <location>
        <begin position="1"/>
        <end position="18"/>
    </location>
</feature>
<dbReference type="EMBL" id="LR589109">
    <property type="protein sequence ID" value="VTP00845.1"/>
    <property type="molecule type" value="Genomic_DNA"/>
</dbReference>
<keyword evidence="5" id="KW-0804">Transcription</keyword>
<proteinExistence type="inferred from homology"/>
<sequence>MEERKREGAPHVRHHDNNTDPASTKYVYNTYMPETMTGRLNFRLSPEQEQALRHAATLTGQSLSGFVLSAAVDHAHDLLARANRIELSEAAFRRFVAALDEPAEAAPELVRLAKRKSRIPAR</sequence>
<evidence type="ECO:0000256" key="7">
    <source>
        <dbReference type="SAM" id="MobiDB-lite"/>
    </source>
</evidence>
<accession>A0A653ETC8</accession>
<dbReference type="AlphaFoldDB" id="A0A653ETC8"/>
<name>A0A653ETC8_9MYCO</name>
<keyword evidence="4" id="KW-0238">DNA-binding</keyword>
<dbReference type="GO" id="GO:0003677">
    <property type="term" value="F:DNA binding"/>
    <property type="evidence" value="ECO:0007669"/>
    <property type="project" value="UniProtKB-KW"/>
</dbReference>
<dbReference type="Gene3D" id="1.20.5.780">
    <property type="entry name" value="Single helix bin"/>
    <property type="match status" value="1"/>
</dbReference>
<evidence type="ECO:0008006" key="9">
    <source>
        <dbReference type="Google" id="ProtNLM"/>
    </source>
</evidence>
<keyword evidence="1" id="KW-0678">Repressor</keyword>
<dbReference type="Pfam" id="PF08681">
    <property type="entry name" value="TacA1"/>
    <property type="match status" value="1"/>
</dbReference>
<reference evidence="8" key="1">
    <citation type="submission" date="2019-05" db="EMBL/GenBank/DDBJ databases">
        <authorList>
            <person name="Naeem R."/>
            <person name="Antony C."/>
            <person name="Guan Q."/>
        </authorList>
    </citation>
    <scope>NUCLEOTIDE SEQUENCE</scope>
    <source>
        <strain evidence="8">2</strain>
    </source>
</reference>
<dbReference type="SUPFAM" id="SSF47598">
    <property type="entry name" value="Ribbon-helix-helix"/>
    <property type="match status" value="1"/>
</dbReference>
<evidence type="ECO:0000256" key="2">
    <source>
        <dbReference type="ARBA" id="ARBA00022649"/>
    </source>
</evidence>
<evidence type="ECO:0000313" key="8">
    <source>
        <dbReference type="EMBL" id="VTP00845.1"/>
    </source>
</evidence>
<comment type="similarity">
    <text evidence="6">Belongs to the TacA antitoxin family.</text>
</comment>
<keyword evidence="2" id="KW-1277">Toxin-antitoxin system</keyword>
<gene>
    <name evidence="8" type="ORF">BIN_B_03764</name>
</gene>
<protein>
    <recommendedName>
        <fullName evidence="9">DUF1778 domain-containing protein</fullName>
    </recommendedName>
</protein>
<dbReference type="PANTHER" id="PTHR35401">
    <property type="entry name" value="COPG FAMILY HELIX-TURN-HELIX PROTEIN-RELATED-RELATED"/>
    <property type="match status" value="1"/>
</dbReference>
<organism evidence="8">
    <name type="scientific">Mycobacterium riyadhense</name>
    <dbReference type="NCBI Taxonomy" id="486698"/>
    <lineage>
        <taxon>Bacteria</taxon>
        <taxon>Bacillati</taxon>
        <taxon>Actinomycetota</taxon>
        <taxon>Actinomycetes</taxon>
        <taxon>Mycobacteriales</taxon>
        <taxon>Mycobacteriaceae</taxon>
        <taxon>Mycobacterium</taxon>
    </lineage>
</organism>
<dbReference type="InterPro" id="IPR014795">
    <property type="entry name" value="TacA_1-like"/>
</dbReference>
<dbReference type="InterPro" id="IPR010985">
    <property type="entry name" value="Ribbon_hlx_hlx"/>
</dbReference>
<feature type="region of interest" description="Disordered" evidence="7">
    <location>
        <begin position="1"/>
        <end position="24"/>
    </location>
</feature>
<dbReference type="PANTHER" id="PTHR35401:SF1">
    <property type="entry name" value="CYTOPLASMIC PROTEIN"/>
    <property type="match status" value="1"/>
</dbReference>
<evidence type="ECO:0000256" key="4">
    <source>
        <dbReference type="ARBA" id="ARBA00023125"/>
    </source>
</evidence>
<evidence type="ECO:0000256" key="1">
    <source>
        <dbReference type="ARBA" id="ARBA00022491"/>
    </source>
</evidence>
<dbReference type="GO" id="GO:0006355">
    <property type="term" value="P:regulation of DNA-templated transcription"/>
    <property type="evidence" value="ECO:0007669"/>
    <property type="project" value="InterPro"/>
</dbReference>